<evidence type="ECO:0000313" key="1">
    <source>
        <dbReference type="EMBL" id="TGO65248.1"/>
    </source>
</evidence>
<dbReference type="AlphaFoldDB" id="A0A4Z1IUV6"/>
<name>A0A4Z1IUV6_9HELO</name>
<dbReference type="Proteomes" id="UP000297527">
    <property type="component" value="Unassembled WGS sequence"/>
</dbReference>
<accession>A0A4Z1IUV6</accession>
<keyword evidence="2" id="KW-1185">Reference proteome</keyword>
<evidence type="ECO:0000313" key="2">
    <source>
        <dbReference type="Proteomes" id="UP000297527"/>
    </source>
</evidence>
<reference evidence="1 2" key="1">
    <citation type="submission" date="2017-12" db="EMBL/GenBank/DDBJ databases">
        <title>Comparative genomics of Botrytis spp.</title>
        <authorList>
            <person name="Valero-Jimenez C.A."/>
            <person name="Tapia P."/>
            <person name="Veloso J."/>
            <person name="Silva-Moreno E."/>
            <person name="Staats M."/>
            <person name="Valdes J.H."/>
            <person name="Van Kan J.A.L."/>
        </authorList>
    </citation>
    <scope>NUCLEOTIDE SEQUENCE [LARGE SCALE GENOMIC DNA]</scope>
    <source>
        <strain evidence="1 2">MUCL11595</strain>
    </source>
</reference>
<protein>
    <submittedName>
        <fullName evidence="1">Uncharacterized protein</fullName>
    </submittedName>
</protein>
<dbReference type="EMBL" id="PQXN01000003">
    <property type="protein sequence ID" value="TGO65248.1"/>
    <property type="molecule type" value="Genomic_DNA"/>
</dbReference>
<proteinExistence type="predicted"/>
<organism evidence="1 2">
    <name type="scientific">Botryotinia convoluta</name>
    <dbReference type="NCBI Taxonomy" id="54673"/>
    <lineage>
        <taxon>Eukaryota</taxon>
        <taxon>Fungi</taxon>
        <taxon>Dikarya</taxon>
        <taxon>Ascomycota</taxon>
        <taxon>Pezizomycotina</taxon>
        <taxon>Leotiomycetes</taxon>
        <taxon>Helotiales</taxon>
        <taxon>Sclerotiniaceae</taxon>
        <taxon>Botryotinia</taxon>
    </lineage>
</organism>
<comment type="caution">
    <text evidence="1">The sequence shown here is derived from an EMBL/GenBank/DDBJ whole genome shotgun (WGS) entry which is preliminary data.</text>
</comment>
<gene>
    <name evidence="1" type="ORF">BCON_0003g00420</name>
</gene>
<sequence>MDIRTFPLSSPQSKHLPSPIYVHRNHSLTKIPRSSIDIKLQNSNENKKDILCYYMLLSNLRGVVSGIVELELWKWNLGV</sequence>